<accession>A0A0K0D729</accession>
<name>A0A0K0D729_ANGCA</name>
<reference evidence="3" key="2">
    <citation type="submission" date="2017-02" db="UniProtKB">
        <authorList>
            <consortium name="WormBaseParasite"/>
        </authorList>
    </citation>
    <scope>IDENTIFICATION</scope>
</reference>
<protein>
    <submittedName>
        <fullName evidence="3">Phage tail tape measure protein</fullName>
    </submittedName>
</protein>
<dbReference type="WBParaSite" id="ACAC_0000587401-mRNA-1">
    <property type="protein sequence ID" value="ACAC_0000587401-mRNA-1"/>
    <property type="gene ID" value="ACAC_0000587401"/>
</dbReference>
<keyword evidence="1" id="KW-1133">Transmembrane helix</keyword>
<evidence type="ECO:0000313" key="3">
    <source>
        <dbReference type="WBParaSite" id="ACAC_0000587401-mRNA-1"/>
    </source>
</evidence>
<keyword evidence="1" id="KW-0472">Membrane</keyword>
<evidence type="ECO:0000313" key="2">
    <source>
        <dbReference type="Proteomes" id="UP000035642"/>
    </source>
</evidence>
<organism evidence="2 3">
    <name type="scientific">Angiostrongylus cantonensis</name>
    <name type="common">Rat lungworm</name>
    <dbReference type="NCBI Taxonomy" id="6313"/>
    <lineage>
        <taxon>Eukaryota</taxon>
        <taxon>Metazoa</taxon>
        <taxon>Ecdysozoa</taxon>
        <taxon>Nematoda</taxon>
        <taxon>Chromadorea</taxon>
        <taxon>Rhabditida</taxon>
        <taxon>Rhabditina</taxon>
        <taxon>Rhabditomorpha</taxon>
        <taxon>Strongyloidea</taxon>
        <taxon>Metastrongylidae</taxon>
        <taxon>Angiostrongylus</taxon>
    </lineage>
</organism>
<dbReference type="Proteomes" id="UP000035642">
    <property type="component" value="Unassembled WGS sequence"/>
</dbReference>
<evidence type="ECO:0000256" key="1">
    <source>
        <dbReference type="SAM" id="Phobius"/>
    </source>
</evidence>
<feature type="transmembrane region" description="Helical" evidence="1">
    <location>
        <begin position="21"/>
        <end position="41"/>
    </location>
</feature>
<reference evidence="2" key="1">
    <citation type="submission" date="2012-09" db="EMBL/GenBank/DDBJ databases">
        <authorList>
            <person name="Martin A.A."/>
        </authorList>
    </citation>
    <scope>NUCLEOTIDE SEQUENCE</scope>
</reference>
<keyword evidence="2" id="KW-1185">Reference proteome</keyword>
<dbReference type="STRING" id="6313.A0A0K0D729"/>
<sequence>MSNKGQDAMKKALQNARGAGAGIGLIAAAGAAVYGISQAMFTGMS</sequence>
<dbReference type="AlphaFoldDB" id="A0A0K0D729"/>
<proteinExistence type="predicted"/>
<keyword evidence="1" id="KW-0812">Transmembrane</keyword>